<dbReference type="InterPro" id="IPR000157">
    <property type="entry name" value="TIR_dom"/>
</dbReference>
<dbReference type="EMBL" id="JABFUD020000005">
    <property type="protein sequence ID" value="KAI5079586.1"/>
    <property type="molecule type" value="Genomic_DNA"/>
</dbReference>
<dbReference type="PROSITE" id="PS50104">
    <property type="entry name" value="TIR"/>
    <property type="match status" value="1"/>
</dbReference>
<dbReference type="SMART" id="SM00369">
    <property type="entry name" value="LRR_TYP"/>
    <property type="match status" value="8"/>
</dbReference>
<dbReference type="GO" id="GO:0006952">
    <property type="term" value="P:defense response"/>
    <property type="evidence" value="ECO:0007669"/>
    <property type="project" value="UniProtKB-KW"/>
</dbReference>
<dbReference type="InterPro" id="IPR027417">
    <property type="entry name" value="P-loop_NTPase"/>
</dbReference>
<dbReference type="InterPro" id="IPR042197">
    <property type="entry name" value="Apaf_helical"/>
</dbReference>
<dbReference type="Proteomes" id="UP000886520">
    <property type="component" value="Chromosome 5"/>
</dbReference>
<dbReference type="SUPFAM" id="SSF52058">
    <property type="entry name" value="L domain-like"/>
    <property type="match status" value="2"/>
</dbReference>
<keyword evidence="2" id="KW-0433">Leucine-rich repeat</keyword>
<dbReference type="OrthoDB" id="2018313at2759"/>
<dbReference type="SMART" id="SM00367">
    <property type="entry name" value="LRR_CC"/>
    <property type="match status" value="8"/>
</dbReference>
<dbReference type="Pfam" id="PF00560">
    <property type="entry name" value="LRR_1"/>
    <property type="match status" value="2"/>
</dbReference>
<keyword evidence="3" id="KW-0677">Repeat</keyword>
<dbReference type="InterPro" id="IPR032675">
    <property type="entry name" value="LRR_dom_sf"/>
</dbReference>
<keyword evidence="1" id="KW-0934">Plastid</keyword>
<organism evidence="6 7">
    <name type="scientific">Adiantum capillus-veneris</name>
    <name type="common">Maidenhair fern</name>
    <dbReference type="NCBI Taxonomy" id="13818"/>
    <lineage>
        <taxon>Eukaryota</taxon>
        <taxon>Viridiplantae</taxon>
        <taxon>Streptophyta</taxon>
        <taxon>Embryophyta</taxon>
        <taxon>Tracheophyta</taxon>
        <taxon>Polypodiopsida</taxon>
        <taxon>Polypodiidae</taxon>
        <taxon>Polypodiales</taxon>
        <taxon>Pteridineae</taxon>
        <taxon>Pteridaceae</taxon>
        <taxon>Vittarioideae</taxon>
        <taxon>Adiantum</taxon>
    </lineage>
</organism>
<dbReference type="SUPFAM" id="SSF52540">
    <property type="entry name" value="P-loop containing nucleoside triphosphate hydrolases"/>
    <property type="match status" value="1"/>
</dbReference>
<dbReference type="Pfam" id="PF01582">
    <property type="entry name" value="TIR"/>
    <property type="match status" value="1"/>
</dbReference>
<dbReference type="Gene3D" id="3.40.50.10140">
    <property type="entry name" value="Toll/interleukin-1 receptor homology (TIR) domain"/>
    <property type="match status" value="1"/>
</dbReference>
<dbReference type="InterPro" id="IPR002182">
    <property type="entry name" value="NB-ARC"/>
</dbReference>
<gene>
    <name evidence="6" type="ORF">GOP47_0005065</name>
</gene>
<proteinExistence type="predicted"/>
<dbReference type="PRINTS" id="PR00364">
    <property type="entry name" value="DISEASERSIST"/>
</dbReference>
<sequence>MGNYDVFLNHRGPDVKKSFVDHLFASFEAAGILHCFVDYKSIDSGEENWDAIEHAIHHSKVHIAIFSPGYAASSWCLRELVNILECRSSGRSQLFLPVFFNVCPSDLRHIDSSSSKSCYSSAFLKLAGRNDSQAIQNWMNALKEASMIHGWTLQDTAQGFEARLVKLIVSEVLNVINRTILDIAKYPVGVNEKLQLALDLMQINKAQEGFHKLGIYGMGGVGKTTLAKSIYNAIYKEFDCFCFIEGVRSEARSYGLRIVQERMLGALLKSKKTIPVSSISHGKQMLRERLLNLKILLILDDVDDREQLEALLTPFDSCCLKDGSQIVITTRDEQIVIWAKAHHSHFMQGLNESHSHLLFNWHAFLRQEEPSEDFKALAGKVVDACKGLPLALETLGAHLYGKDMVFWVATVKVLEGHRHTLTLAQREVTSILRISFDGLGSEEERLMFLDIACFMLGEHEARAKRLCCESDAAVLHLETLRLKCMVKIDEGRNLTMHDHLRDMGREIVERSHKNVWKRSHLWNEDDVRLVLQHEKGTSLVRGLKLLTLEEGEEWGVKSFAGMDFLRFLVLSGNGHITGNFSLFPKELRWFQWHMCPLEFLPSQLTLSKVVVMDLSKSQISSLSQGGHRFENLRELILTECKFIYKELPDFGVSCKNLEKLDLSHCEDLKSIPESIGCLISLTHLDLSWCKQLTVLPESICSLRSLTHLDLRWCEQLTVLPESICSLTSLTHLNLVGCGQLTVLPESIGSLRSLTRLDLTVCGQLTALPESIGSIRSLTRLDLDGCGQLTVLPESFGSLRSLTRLNLGSSSRGLTVLPESIGRLRSLTRLDLSECNELTVLPEFIGNLTNLTRLELRACRGITMLPESIGRLTSLTRLRLRGCGLTVLPESIDSLRSLTRLHIEECWELTMLPEFIGRLTSLTRLFLLGCSKLTVLPESISNLTNLALLHLDECRELTMLPESIGSLTSLTLLNLSGCSSLTVLPESIGSLTSLTRLDLDRCWELTVLPESIGSLTSLTLLFLAGCEFLTVLPDSIGSLTSLTLLDLARCWGLTMLPESIGSLISLTHLDLGGCWGLMGLPESIGSLTSLTHLDLIGCSGLTVLPESIGRLTSLTDLNLDGCSRLTVLPESIGNLINLTHINTDFQMLVYDSSDMLVYDKF</sequence>
<dbReference type="Gene3D" id="3.80.10.10">
    <property type="entry name" value="Ribonuclease Inhibitor"/>
    <property type="match status" value="3"/>
</dbReference>
<dbReference type="SMART" id="SM00255">
    <property type="entry name" value="TIR"/>
    <property type="match status" value="1"/>
</dbReference>
<dbReference type="PANTHER" id="PTHR11017:SF385">
    <property type="entry name" value="DISEASE RESISTANCE PROTEIN (TIR-NBS-LRR CLASS)-RELATED"/>
    <property type="match status" value="1"/>
</dbReference>
<evidence type="ECO:0000256" key="4">
    <source>
        <dbReference type="ARBA" id="ARBA00022821"/>
    </source>
</evidence>
<feature type="domain" description="TIR" evidence="5">
    <location>
        <begin position="2"/>
        <end position="146"/>
    </location>
</feature>
<keyword evidence="1" id="KW-0150">Chloroplast</keyword>
<comment type="caution">
    <text evidence="6">The sequence shown here is derived from an EMBL/GenBank/DDBJ whole genome shotgun (WGS) entry which is preliminary data.</text>
</comment>
<dbReference type="PANTHER" id="PTHR11017">
    <property type="entry name" value="LEUCINE-RICH REPEAT-CONTAINING PROTEIN"/>
    <property type="match status" value="1"/>
</dbReference>
<name>A0A9D4ZN97_ADICA</name>
<dbReference type="Gene3D" id="3.40.50.300">
    <property type="entry name" value="P-loop containing nucleotide triphosphate hydrolases"/>
    <property type="match status" value="1"/>
</dbReference>
<keyword evidence="7" id="KW-1185">Reference proteome</keyword>
<dbReference type="InterPro" id="IPR055414">
    <property type="entry name" value="LRR_R13L4/SHOC2-like"/>
</dbReference>
<protein>
    <recommendedName>
        <fullName evidence="5">TIR domain-containing protein</fullName>
    </recommendedName>
</protein>
<dbReference type="GO" id="GO:0043531">
    <property type="term" value="F:ADP binding"/>
    <property type="evidence" value="ECO:0007669"/>
    <property type="project" value="InterPro"/>
</dbReference>
<dbReference type="Pfam" id="PF23598">
    <property type="entry name" value="LRR_14"/>
    <property type="match status" value="3"/>
</dbReference>
<dbReference type="Pfam" id="PF00931">
    <property type="entry name" value="NB-ARC"/>
    <property type="match status" value="1"/>
</dbReference>
<dbReference type="SUPFAM" id="SSF52200">
    <property type="entry name" value="Toll/Interleukin receptor TIR domain"/>
    <property type="match status" value="1"/>
</dbReference>
<dbReference type="InterPro" id="IPR003591">
    <property type="entry name" value="Leu-rich_rpt_typical-subtyp"/>
</dbReference>
<dbReference type="InterPro" id="IPR001611">
    <property type="entry name" value="Leu-rich_rpt"/>
</dbReference>
<accession>A0A9D4ZN97</accession>
<dbReference type="AlphaFoldDB" id="A0A9D4ZN97"/>
<reference evidence="6 7" key="1">
    <citation type="submission" date="2021-01" db="EMBL/GenBank/DDBJ databases">
        <title>Adiantum capillus-veneris genome.</title>
        <authorList>
            <person name="Fang Y."/>
            <person name="Liao Q."/>
        </authorList>
    </citation>
    <scope>NUCLEOTIDE SEQUENCE [LARGE SCALE GENOMIC DNA]</scope>
    <source>
        <strain evidence="6">H3</strain>
        <tissue evidence="6">Leaf</tissue>
    </source>
</reference>
<dbReference type="InterPro" id="IPR035897">
    <property type="entry name" value="Toll_tir_struct_dom_sf"/>
</dbReference>
<evidence type="ECO:0000259" key="5">
    <source>
        <dbReference type="PROSITE" id="PS50104"/>
    </source>
</evidence>
<keyword evidence="4" id="KW-0611">Plant defense</keyword>
<dbReference type="InterPro" id="IPR006553">
    <property type="entry name" value="Leu-rich_rpt_Cys-con_subtyp"/>
</dbReference>
<dbReference type="InterPro" id="IPR058192">
    <property type="entry name" value="WHD_ROQ1-like"/>
</dbReference>
<dbReference type="GO" id="GO:0051707">
    <property type="term" value="P:response to other organism"/>
    <property type="evidence" value="ECO:0007669"/>
    <property type="project" value="UniProtKB-ARBA"/>
</dbReference>
<dbReference type="Pfam" id="PF23282">
    <property type="entry name" value="WHD_ROQ1"/>
    <property type="match status" value="1"/>
</dbReference>
<evidence type="ECO:0000256" key="2">
    <source>
        <dbReference type="ARBA" id="ARBA00022614"/>
    </source>
</evidence>
<evidence type="ECO:0000256" key="1">
    <source>
        <dbReference type="ARBA" id="ARBA00022528"/>
    </source>
</evidence>
<dbReference type="Gene3D" id="1.10.8.430">
    <property type="entry name" value="Helical domain of apoptotic protease-activating factors"/>
    <property type="match status" value="1"/>
</dbReference>
<dbReference type="InterPro" id="IPR044974">
    <property type="entry name" value="Disease_R_plants"/>
</dbReference>
<evidence type="ECO:0000256" key="3">
    <source>
        <dbReference type="ARBA" id="ARBA00022737"/>
    </source>
</evidence>
<dbReference type="GO" id="GO:0007165">
    <property type="term" value="P:signal transduction"/>
    <property type="evidence" value="ECO:0007669"/>
    <property type="project" value="InterPro"/>
</dbReference>
<evidence type="ECO:0000313" key="7">
    <source>
        <dbReference type="Proteomes" id="UP000886520"/>
    </source>
</evidence>
<evidence type="ECO:0000313" key="6">
    <source>
        <dbReference type="EMBL" id="KAI5079586.1"/>
    </source>
</evidence>